<protein>
    <submittedName>
        <fullName evidence="2">Uncharacterized protein</fullName>
    </submittedName>
</protein>
<organism evidence="2 3">
    <name type="scientific">Austropuccinia psidii MF-1</name>
    <dbReference type="NCBI Taxonomy" id="1389203"/>
    <lineage>
        <taxon>Eukaryota</taxon>
        <taxon>Fungi</taxon>
        <taxon>Dikarya</taxon>
        <taxon>Basidiomycota</taxon>
        <taxon>Pucciniomycotina</taxon>
        <taxon>Pucciniomycetes</taxon>
        <taxon>Pucciniales</taxon>
        <taxon>Sphaerophragmiaceae</taxon>
        <taxon>Austropuccinia</taxon>
    </lineage>
</organism>
<evidence type="ECO:0000256" key="1">
    <source>
        <dbReference type="SAM" id="MobiDB-lite"/>
    </source>
</evidence>
<evidence type="ECO:0000313" key="2">
    <source>
        <dbReference type="EMBL" id="MBW0572289.1"/>
    </source>
</evidence>
<dbReference type="EMBL" id="AVOT02089839">
    <property type="protein sequence ID" value="MBW0572289.1"/>
    <property type="molecule type" value="Genomic_DNA"/>
</dbReference>
<accession>A0A9Q3K329</accession>
<dbReference type="Proteomes" id="UP000765509">
    <property type="component" value="Unassembled WGS sequence"/>
</dbReference>
<feature type="region of interest" description="Disordered" evidence="1">
    <location>
        <begin position="1"/>
        <end position="27"/>
    </location>
</feature>
<sequence>MLSQRRSLDAHQSANTPRKMGQSEELANELTKNTFHLLSTINISTSRTVSIDDSTAFAEHWKKFRLSNQHLLPKQKSKANPHFADNIPELFQRWGLSHVGM</sequence>
<reference evidence="2" key="1">
    <citation type="submission" date="2021-03" db="EMBL/GenBank/DDBJ databases">
        <title>Draft genome sequence of rust myrtle Austropuccinia psidii MF-1, a brazilian biotype.</title>
        <authorList>
            <person name="Quecine M.C."/>
            <person name="Pachon D.M.R."/>
            <person name="Bonatelli M.L."/>
            <person name="Correr F.H."/>
            <person name="Franceschini L.M."/>
            <person name="Leite T.F."/>
            <person name="Margarido G.R.A."/>
            <person name="Almeida C.A."/>
            <person name="Ferrarezi J.A."/>
            <person name="Labate C.A."/>
        </authorList>
    </citation>
    <scope>NUCLEOTIDE SEQUENCE</scope>
    <source>
        <strain evidence="2">MF-1</strain>
    </source>
</reference>
<keyword evidence="3" id="KW-1185">Reference proteome</keyword>
<dbReference type="AlphaFoldDB" id="A0A9Q3K329"/>
<feature type="compositionally biased region" description="Polar residues" evidence="1">
    <location>
        <begin position="1"/>
        <end position="16"/>
    </location>
</feature>
<evidence type="ECO:0000313" key="3">
    <source>
        <dbReference type="Proteomes" id="UP000765509"/>
    </source>
</evidence>
<name>A0A9Q3K329_9BASI</name>
<comment type="caution">
    <text evidence="2">The sequence shown here is derived from an EMBL/GenBank/DDBJ whole genome shotgun (WGS) entry which is preliminary data.</text>
</comment>
<proteinExistence type="predicted"/>
<dbReference type="OrthoDB" id="2507659at2759"/>
<gene>
    <name evidence="2" type="ORF">O181_112004</name>
</gene>